<dbReference type="EMBL" id="QUAH01000008">
    <property type="protein sequence ID" value="RFT15522.1"/>
    <property type="molecule type" value="Genomic_DNA"/>
</dbReference>
<dbReference type="PRINTS" id="PR00411">
    <property type="entry name" value="PNDRDTASEI"/>
</dbReference>
<dbReference type="PANTHER" id="PTHR43429:SF3">
    <property type="entry name" value="NITRITE REDUCTASE [NAD(P)H]"/>
    <property type="match status" value="1"/>
</dbReference>
<evidence type="ECO:0000313" key="7">
    <source>
        <dbReference type="Proteomes" id="UP000257323"/>
    </source>
</evidence>
<reference evidence="6 7" key="1">
    <citation type="submission" date="2018-08" db="EMBL/GenBank/DDBJ databases">
        <title>Genome analysis of the thermophilic bacterium of the candidate phylum Aminicenantes from deep subsurface aquifer revealed its physiology and ecological role.</title>
        <authorList>
            <person name="Kadnikov V.V."/>
            <person name="Mardanov A.V."/>
            <person name="Beletsky A.V."/>
            <person name="Karnachuk O.V."/>
            <person name="Ravin N.V."/>
        </authorList>
    </citation>
    <scope>NUCLEOTIDE SEQUENCE [LARGE SCALE GENOMIC DNA]</scope>
    <source>
        <strain evidence="6">BY38</strain>
    </source>
</reference>
<organism evidence="6 7">
    <name type="scientific">Candidatus Saccharicenans subterraneus</name>
    <dbReference type="NCBI Taxonomy" id="2508984"/>
    <lineage>
        <taxon>Bacteria</taxon>
        <taxon>Candidatus Aminicenantota</taxon>
        <taxon>Candidatus Aminicenantia</taxon>
        <taxon>Candidatus Aminicenantales</taxon>
        <taxon>Candidatus Saccharicenantaceae</taxon>
        <taxon>Candidatus Saccharicenans</taxon>
    </lineage>
</organism>
<dbReference type="Proteomes" id="UP000257323">
    <property type="component" value="Unassembled WGS sequence"/>
</dbReference>
<dbReference type="Pfam" id="PF07992">
    <property type="entry name" value="Pyr_redox_2"/>
    <property type="match status" value="1"/>
</dbReference>
<protein>
    <submittedName>
        <fullName evidence="6">Nitrite reductase [NAD(P)H] large subunit</fullName>
    </submittedName>
</protein>
<keyword evidence="3" id="KW-0274">FAD</keyword>
<proteinExistence type="predicted"/>
<dbReference type="Gene3D" id="3.50.50.60">
    <property type="entry name" value="FAD/NAD(P)-binding domain"/>
    <property type="match status" value="2"/>
</dbReference>
<dbReference type="InterPro" id="IPR041575">
    <property type="entry name" value="Rubredoxin_C"/>
</dbReference>
<evidence type="ECO:0000256" key="3">
    <source>
        <dbReference type="ARBA" id="ARBA00022827"/>
    </source>
</evidence>
<dbReference type="InterPro" id="IPR036188">
    <property type="entry name" value="FAD/NAD-bd_sf"/>
</dbReference>
<evidence type="ECO:0000313" key="6">
    <source>
        <dbReference type="EMBL" id="RFT15522.1"/>
    </source>
</evidence>
<evidence type="ECO:0000259" key="5">
    <source>
        <dbReference type="Pfam" id="PF18267"/>
    </source>
</evidence>
<dbReference type="GO" id="GO:0016491">
    <property type="term" value="F:oxidoreductase activity"/>
    <property type="evidence" value="ECO:0007669"/>
    <property type="project" value="InterPro"/>
</dbReference>
<keyword evidence="2" id="KW-0285">Flavoprotein</keyword>
<accession>A0A3E2BLI8</accession>
<dbReference type="AlphaFoldDB" id="A0A3E2BLI8"/>
<feature type="domain" description="FAD/NAD(P)-binding" evidence="4">
    <location>
        <begin position="1"/>
        <end position="293"/>
    </location>
</feature>
<dbReference type="PRINTS" id="PR00368">
    <property type="entry name" value="FADPNR"/>
</dbReference>
<dbReference type="PANTHER" id="PTHR43429">
    <property type="entry name" value="PYRIDINE NUCLEOTIDE-DISULFIDE OXIDOREDUCTASE DOMAIN-CONTAINING"/>
    <property type="match status" value="1"/>
</dbReference>
<dbReference type="Gene3D" id="3.30.390.30">
    <property type="match status" value="1"/>
</dbReference>
<evidence type="ECO:0000259" key="4">
    <source>
        <dbReference type="Pfam" id="PF07992"/>
    </source>
</evidence>
<comment type="caution">
    <text evidence="6">The sequence shown here is derived from an EMBL/GenBank/DDBJ whole genome shotgun (WGS) entry which is preliminary data.</text>
</comment>
<dbReference type="SUPFAM" id="SSF51905">
    <property type="entry name" value="FAD/NAD(P)-binding domain"/>
    <property type="match status" value="2"/>
</dbReference>
<feature type="domain" description="NADH-rubredoxin oxidoreductase C-terminal" evidence="5">
    <location>
        <begin position="312"/>
        <end position="381"/>
    </location>
</feature>
<evidence type="ECO:0000256" key="1">
    <source>
        <dbReference type="ARBA" id="ARBA00001974"/>
    </source>
</evidence>
<dbReference type="InterPro" id="IPR023753">
    <property type="entry name" value="FAD/NAD-binding_dom"/>
</dbReference>
<gene>
    <name evidence="6" type="ORF">OP8BY_0170</name>
</gene>
<dbReference type="Pfam" id="PF18267">
    <property type="entry name" value="Rubredoxin_C"/>
    <property type="match status" value="1"/>
</dbReference>
<evidence type="ECO:0000256" key="2">
    <source>
        <dbReference type="ARBA" id="ARBA00022630"/>
    </source>
</evidence>
<dbReference type="InterPro" id="IPR050260">
    <property type="entry name" value="FAD-bd_OxRdtase"/>
</dbReference>
<dbReference type="InterPro" id="IPR016156">
    <property type="entry name" value="FAD/NAD-linked_Rdtase_dimer_sf"/>
</dbReference>
<sequence>MRVVILGNGLSGTICGKTIRELDSTAEIIIVGEEKHPYYPRPNLIDFLAGLIPLEKVFAFTEGWAERQKLQVRLGVKAVSLDPEKPAVKFEDGSSLEADRLVLATGACPFVPPLPGADREGVFTIRTLDDVLELLDFIRSGPEIVILGGGLLGLEIARALNLRGLKQITVVEVFSRLLPRQLDETGAGLLRLHLAGLGINLITGREAVEILGDGRVSGIRFKDGEVISAGAVIIASGVKPRLDLAREAGLDCGRGLLVDDYLRTSCDRVYAAGDVTEHRGKVYGLIPAAFDQARTLAYNLCGQAKKYEGTIPASTLKVMGIYLTSIGLVNPETDGYEILTSYKPEAGLYKKLVLKEDSVVGAIWFGTKKGTQEVSRLIQSGRKIGEYKNVILEEEFDFSRIFRDS</sequence>
<comment type="cofactor">
    <cofactor evidence="1">
        <name>FAD</name>
        <dbReference type="ChEBI" id="CHEBI:57692"/>
    </cofactor>
</comment>
<name>A0A3E2BLI8_9BACT</name>